<reference evidence="12 13" key="1">
    <citation type="submission" date="2016-04" db="EMBL/GenBank/DDBJ databases">
        <title>Draft genome sequence of Janthinobacterium psychrotolerans sp. nov., isolated from freshwater sediments in Denmark.</title>
        <authorList>
            <person name="Gong X."/>
            <person name="Skrivergaard S."/>
            <person name="Korsgaard B.S."/>
            <person name="Schreiber L."/>
            <person name="Marshall I.P."/>
            <person name="Finster K."/>
            <person name="Schramm A."/>
        </authorList>
    </citation>
    <scope>NUCLEOTIDE SEQUENCE [LARGE SCALE GENOMIC DNA]</scope>
    <source>
        <strain evidence="12 13">S3-2</strain>
    </source>
</reference>
<keyword evidence="8" id="KW-0131">Cell cycle</keyword>
<comment type="subcellular location">
    <subcellularLocation>
        <location evidence="1">Cytoplasm</location>
    </subcellularLocation>
</comment>
<dbReference type="PANTHER" id="PTHR30349">
    <property type="entry name" value="PHAGE INTEGRASE-RELATED"/>
    <property type="match status" value="1"/>
</dbReference>
<dbReference type="PATRIC" id="fig|1747903.4.peg.4706"/>
<dbReference type="OrthoDB" id="8701461at2"/>
<keyword evidence="4" id="KW-0159">Chromosome partition</keyword>
<evidence type="ECO:0000256" key="9">
    <source>
        <dbReference type="PROSITE-ProRule" id="PRU01248"/>
    </source>
</evidence>
<evidence type="ECO:0000259" key="11">
    <source>
        <dbReference type="PROSITE" id="PS51900"/>
    </source>
</evidence>
<dbReference type="SUPFAM" id="SSF56349">
    <property type="entry name" value="DNA breaking-rejoining enzymes"/>
    <property type="match status" value="1"/>
</dbReference>
<dbReference type="InterPro" id="IPR011010">
    <property type="entry name" value="DNA_brk_join_enz"/>
</dbReference>
<evidence type="ECO:0000259" key="10">
    <source>
        <dbReference type="PROSITE" id="PS51898"/>
    </source>
</evidence>
<organism evidence="12 13">
    <name type="scientific">Janthinobacterium psychrotolerans</name>
    <dbReference type="NCBI Taxonomy" id="1747903"/>
    <lineage>
        <taxon>Bacteria</taxon>
        <taxon>Pseudomonadati</taxon>
        <taxon>Pseudomonadota</taxon>
        <taxon>Betaproteobacteria</taxon>
        <taxon>Burkholderiales</taxon>
        <taxon>Oxalobacteraceae</taxon>
        <taxon>Janthinobacterium</taxon>
    </lineage>
</organism>
<dbReference type="PROSITE" id="PS51898">
    <property type="entry name" value="TYR_RECOMBINASE"/>
    <property type="match status" value="1"/>
</dbReference>
<sequence>MAQNTQVVIPPIAYNRTDYTALRAFVQKVPIQRIADLYYQEDSFQVQQGLERFLIHMRDELVERAIGHNPAFADILQNARRGGTISVKALAILVQAADLPEPVPMPDDAIGRWFRPRLTAALRGEGVHTLGELVAMMQVRGPTWWRAVPRVGFGRAEVLARWLQRHAETLGSIDTDTRALVMRDDLPVLDAGNGTLPPLGTFTLPALYDGSRGINRAERFCFISATNDLEAIECYLARYEGQPHTLRAYRRELERLVLWSALIVCKPISSLLVDECQAYVRFLAMPTASFCGPRAPRTSRRWRPFSDQAMSPASQKQTVQILRAAFEYLARVRYLGGNPWLAVKDPVVDIETDPIQVDKALTAEAWEVLIAALERRAQQADGGRDRIALAMLLLMGDSGLRRAEAVSARRNALTPSRHVPGIWMLKVLGKGRKRRVLPVSPRTIDAVRAHWADLGADFDQACDDRPLLSPLVIPATPAALARHGVGTAGHRGYTAGALYDVVTGALRRVHDDLQAVGAEAELSSGDMFALIEATPHAFRHTFGMLAVEGGVELYVVQEILGHASADTTAVYVRAREKRLAEAASLLYRNDPARRE</sequence>
<dbReference type="GO" id="GO:0015074">
    <property type="term" value="P:DNA integration"/>
    <property type="evidence" value="ECO:0007669"/>
    <property type="project" value="UniProtKB-KW"/>
</dbReference>
<name>A0A1A7C5R0_9BURK</name>
<accession>A0A1A7C5R0</accession>
<evidence type="ECO:0000256" key="1">
    <source>
        <dbReference type="ARBA" id="ARBA00004496"/>
    </source>
</evidence>
<feature type="domain" description="Tyr recombinase" evidence="10">
    <location>
        <begin position="356"/>
        <end position="584"/>
    </location>
</feature>
<evidence type="ECO:0000256" key="5">
    <source>
        <dbReference type="ARBA" id="ARBA00022908"/>
    </source>
</evidence>
<dbReference type="InterPro" id="IPR010998">
    <property type="entry name" value="Integrase_recombinase_N"/>
</dbReference>
<dbReference type="PROSITE" id="PS51900">
    <property type="entry name" value="CB"/>
    <property type="match status" value="1"/>
</dbReference>
<feature type="domain" description="Core-binding (CB)" evidence="11">
    <location>
        <begin position="226"/>
        <end position="330"/>
    </location>
</feature>
<dbReference type="GO" id="GO:0006310">
    <property type="term" value="P:DNA recombination"/>
    <property type="evidence" value="ECO:0007669"/>
    <property type="project" value="UniProtKB-KW"/>
</dbReference>
<keyword evidence="3" id="KW-0132">Cell division</keyword>
<keyword evidence="7" id="KW-0233">DNA recombination</keyword>
<evidence type="ECO:0000256" key="3">
    <source>
        <dbReference type="ARBA" id="ARBA00022618"/>
    </source>
</evidence>
<evidence type="ECO:0000256" key="8">
    <source>
        <dbReference type="ARBA" id="ARBA00023306"/>
    </source>
</evidence>
<dbReference type="Pfam" id="PF00589">
    <property type="entry name" value="Phage_integrase"/>
    <property type="match status" value="1"/>
</dbReference>
<dbReference type="Pfam" id="PF12482">
    <property type="entry name" value="DUF3701"/>
    <property type="match status" value="1"/>
</dbReference>
<dbReference type="EMBL" id="LOCQ01000040">
    <property type="protein sequence ID" value="OBV41042.1"/>
    <property type="molecule type" value="Genomic_DNA"/>
</dbReference>
<keyword evidence="13" id="KW-1185">Reference proteome</keyword>
<dbReference type="Gene3D" id="1.10.150.130">
    <property type="match status" value="1"/>
</dbReference>
<evidence type="ECO:0000256" key="6">
    <source>
        <dbReference type="ARBA" id="ARBA00023125"/>
    </source>
</evidence>
<evidence type="ECO:0000256" key="4">
    <source>
        <dbReference type="ARBA" id="ARBA00022829"/>
    </source>
</evidence>
<dbReference type="GO" id="GO:0003677">
    <property type="term" value="F:DNA binding"/>
    <property type="evidence" value="ECO:0007669"/>
    <property type="project" value="UniProtKB-UniRule"/>
</dbReference>
<dbReference type="InterPro" id="IPR022169">
    <property type="entry name" value="DUF3701"/>
</dbReference>
<dbReference type="InterPro" id="IPR050090">
    <property type="entry name" value="Tyrosine_recombinase_XerCD"/>
</dbReference>
<dbReference type="GO" id="GO:0007059">
    <property type="term" value="P:chromosome segregation"/>
    <property type="evidence" value="ECO:0007669"/>
    <property type="project" value="UniProtKB-KW"/>
</dbReference>
<gene>
    <name evidence="12" type="ORF">ASR47_102312</name>
</gene>
<dbReference type="STRING" id="1747903.ASR47_102312"/>
<protein>
    <submittedName>
        <fullName evidence="12">Site-specific recombinase XerD</fullName>
    </submittedName>
</protein>
<dbReference type="AlphaFoldDB" id="A0A1A7C5R0"/>
<dbReference type="PANTHER" id="PTHR30349:SF77">
    <property type="entry name" value="TYROSINE RECOMBINASE XERC"/>
    <property type="match status" value="1"/>
</dbReference>
<comment type="caution">
    <text evidence="12">The sequence shown here is derived from an EMBL/GenBank/DDBJ whole genome shotgun (WGS) entry which is preliminary data.</text>
</comment>
<evidence type="ECO:0000256" key="7">
    <source>
        <dbReference type="ARBA" id="ARBA00023172"/>
    </source>
</evidence>
<keyword evidence="5" id="KW-0229">DNA integration</keyword>
<keyword evidence="2" id="KW-0963">Cytoplasm</keyword>
<dbReference type="InterPro" id="IPR002104">
    <property type="entry name" value="Integrase_catalytic"/>
</dbReference>
<proteinExistence type="predicted"/>
<dbReference type="GO" id="GO:0005737">
    <property type="term" value="C:cytoplasm"/>
    <property type="evidence" value="ECO:0007669"/>
    <property type="project" value="UniProtKB-SubCell"/>
</dbReference>
<dbReference type="InterPro" id="IPR013762">
    <property type="entry name" value="Integrase-like_cat_sf"/>
</dbReference>
<dbReference type="RefSeq" id="WP_065306337.1">
    <property type="nucleotide sequence ID" value="NZ_LOCQ01000040.1"/>
</dbReference>
<dbReference type="Gene3D" id="1.10.443.10">
    <property type="entry name" value="Intergrase catalytic core"/>
    <property type="match status" value="1"/>
</dbReference>
<dbReference type="InterPro" id="IPR044068">
    <property type="entry name" value="CB"/>
</dbReference>
<evidence type="ECO:0000256" key="2">
    <source>
        <dbReference type="ARBA" id="ARBA00022490"/>
    </source>
</evidence>
<keyword evidence="6 9" id="KW-0238">DNA-binding</keyword>
<evidence type="ECO:0000313" key="12">
    <source>
        <dbReference type="EMBL" id="OBV41042.1"/>
    </source>
</evidence>
<dbReference type="GO" id="GO:0051301">
    <property type="term" value="P:cell division"/>
    <property type="evidence" value="ECO:0007669"/>
    <property type="project" value="UniProtKB-KW"/>
</dbReference>
<evidence type="ECO:0000313" key="13">
    <source>
        <dbReference type="Proteomes" id="UP000092713"/>
    </source>
</evidence>
<dbReference type="Proteomes" id="UP000092713">
    <property type="component" value="Unassembled WGS sequence"/>
</dbReference>